<feature type="compositionally biased region" description="Low complexity" evidence="1">
    <location>
        <begin position="23"/>
        <end position="35"/>
    </location>
</feature>
<dbReference type="Gramene" id="OIV94716">
    <property type="protein sequence ID" value="OIV94716"/>
    <property type="gene ID" value="TanjilG_06179"/>
</dbReference>
<keyword evidence="3" id="KW-1185">Reference proteome</keyword>
<feature type="compositionally biased region" description="Polar residues" evidence="1">
    <location>
        <begin position="516"/>
        <end position="534"/>
    </location>
</feature>
<dbReference type="PANTHER" id="PTHR31780">
    <property type="entry name" value="STRESS RESPONSE PROTEIN NST1-RELATED"/>
    <property type="match status" value="1"/>
</dbReference>
<name>A0A1J7GYS3_LUPAN</name>
<dbReference type="EMBL" id="CM007377">
    <property type="protein sequence ID" value="OIV94716.1"/>
    <property type="molecule type" value="Genomic_DNA"/>
</dbReference>
<accession>A0A1J7GYS3</accession>
<feature type="region of interest" description="Disordered" evidence="1">
    <location>
        <begin position="907"/>
        <end position="939"/>
    </location>
</feature>
<feature type="region of interest" description="Disordered" evidence="1">
    <location>
        <begin position="619"/>
        <end position="653"/>
    </location>
</feature>
<organism evidence="2 3">
    <name type="scientific">Lupinus angustifolius</name>
    <name type="common">Narrow-leaved blue lupine</name>
    <dbReference type="NCBI Taxonomy" id="3871"/>
    <lineage>
        <taxon>Eukaryota</taxon>
        <taxon>Viridiplantae</taxon>
        <taxon>Streptophyta</taxon>
        <taxon>Embryophyta</taxon>
        <taxon>Tracheophyta</taxon>
        <taxon>Spermatophyta</taxon>
        <taxon>Magnoliopsida</taxon>
        <taxon>eudicotyledons</taxon>
        <taxon>Gunneridae</taxon>
        <taxon>Pentapetalae</taxon>
        <taxon>rosids</taxon>
        <taxon>fabids</taxon>
        <taxon>Fabales</taxon>
        <taxon>Fabaceae</taxon>
        <taxon>Papilionoideae</taxon>
        <taxon>50 kb inversion clade</taxon>
        <taxon>genistoids sensu lato</taxon>
        <taxon>core genistoids</taxon>
        <taxon>Genisteae</taxon>
        <taxon>Lupinus</taxon>
    </lineage>
</organism>
<evidence type="ECO:0000313" key="3">
    <source>
        <dbReference type="Proteomes" id="UP000188354"/>
    </source>
</evidence>
<feature type="compositionally biased region" description="Basic and acidic residues" evidence="1">
    <location>
        <begin position="12"/>
        <end position="22"/>
    </location>
</feature>
<feature type="compositionally biased region" description="Polar residues" evidence="1">
    <location>
        <begin position="928"/>
        <end position="939"/>
    </location>
</feature>
<sequence>MNPRISFSNDFVESKQAMRQERSSSSSETPPQVSSDFEFSSVRNYSMMSSADELLFKGRLLPYKDNNNHMHRATTTLREELLVDDDGSQRFSLKPQKGSSSNRWKGFLGLRKSHIGSKNKGNRSEGSSDSGVEPRRSPLVNDGSTLSQEHEEYDEDEDYQEEDEVHDNIALNQEFEDMYLEEKQSPHMMDNLVLGFNEGVELERTSKDEETTFIAPQDSMNTLDEHVSFDKACNDGEAPQLVYDSSLVNLNTTSSVFEDSEKPTKVHPCLESGSAGNVGPTISTSGTIAPHSSGSPNVISNVAAPSQAELPIKLQFGLFSGPSLILSPVPSIQIGSIQMPLPLHPPVGAPYSHMHPSQSPLFQFGQLRYAFPISQGIMPLGPQVMSFVQPNIPSELSYSHNHGSQMSFHDGPDTSDRVVKNETSSSSLDNQPGISRHLAQGSMPCENAENIDGLKQSTNSTRTATGSRSSGLAVINRSDSTGFLRRPHRNIQHTEFRVRETTKRQSSSLVLCDQYGSDNNSNINGRDTSISGRTGPRKTSTKNLRKQTVRSLTENSQHIDSESRADKVDGKELAKTQSTSHFGHSNLKRTLCSEEDVDAPLQSGIIRVFEQPGIEASSDEDDFIEFRSKRQMLNDRREQRERENKAKSHSAKKKTSLLVVLGGGMGSGPGVDAQTSLGSWGNVQISHSQPVMTLTQTQLDEAMKPQQFHSRASLGDLKRAVTSPTVLTSSRLSVSRGGFGPQSSFGSDLQFSHNLDGSENDSNLFFDKEKHNNKSHGQLEDCEAEVAASTVVVAAISNDETVGNRLSTCSSSVSDARCKQPDWKHNPTSSTMGSDVDSIVNMVTSPGNPTNMPSPIHYLLLVHFCQCILLGPCLMFLLSRLVDHSYSTTGKVTTQSVANKIQSANAHVQNDNGGNSNNLNTNSALKNHPSQKNSMSAQQCDHSSGYINQRRDDGWCIKNVMRQNNVLDSKMLEG</sequence>
<proteinExistence type="predicted"/>
<feature type="compositionally biased region" description="Polar residues" evidence="1">
    <location>
        <begin position="421"/>
        <end position="433"/>
    </location>
</feature>
<dbReference type="Proteomes" id="UP000188354">
    <property type="component" value="Chromosome LG17"/>
</dbReference>
<feature type="compositionally biased region" description="Basic and acidic residues" evidence="1">
    <location>
        <begin position="492"/>
        <end position="503"/>
    </location>
</feature>
<feature type="compositionally biased region" description="Basic and acidic residues" evidence="1">
    <location>
        <begin position="557"/>
        <end position="574"/>
    </location>
</feature>
<dbReference type="STRING" id="3871.A0A1J7GYS3"/>
<feature type="region of interest" description="Disordered" evidence="1">
    <location>
        <begin position="1"/>
        <end position="36"/>
    </location>
</feature>
<feature type="region of interest" description="Disordered" evidence="1">
    <location>
        <begin position="113"/>
        <end position="163"/>
    </location>
</feature>
<feature type="compositionally biased region" description="Basic residues" evidence="1">
    <location>
        <begin position="535"/>
        <end position="548"/>
    </location>
</feature>
<feature type="compositionally biased region" description="Low complexity" evidence="1">
    <location>
        <begin position="457"/>
        <end position="471"/>
    </location>
</feature>
<feature type="compositionally biased region" description="Low complexity" evidence="1">
    <location>
        <begin position="910"/>
        <end position="927"/>
    </location>
</feature>
<reference evidence="2 3" key="1">
    <citation type="journal article" date="2017" name="Plant Biotechnol. J.">
        <title>A comprehensive draft genome sequence for lupin (Lupinus angustifolius), an emerging health food: insights into plant-microbe interactions and legume evolution.</title>
        <authorList>
            <person name="Hane J.K."/>
            <person name="Ming Y."/>
            <person name="Kamphuis L.G."/>
            <person name="Nelson M.N."/>
            <person name="Garg G."/>
            <person name="Atkins C.A."/>
            <person name="Bayer P.E."/>
            <person name="Bravo A."/>
            <person name="Bringans S."/>
            <person name="Cannon S."/>
            <person name="Edwards D."/>
            <person name="Foley R."/>
            <person name="Gao L.L."/>
            <person name="Harrison M.J."/>
            <person name="Huang W."/>
            <person name="Hurgobin B."/>
            <person name="Li S."/>
            <person name="Liu C.W."/>
            <person name="McGrath A."/>
            <person name="Morahan G."/>
            <person name="Murray J."/>
            <person name="Weller J."/>
            <person name="Jian J."/>
            <person name="Singh K.B."/>
        </authorList>
    </citation>
    <scope>NUCLEOTIDE SEQUENCE [LARGE SCALE GENOMIC DNA]</scope>
    <source>
        <strain evidence="3">cv. Tanjil</strain>
        <tissue evidence="2">Whole plant</tissue>
    </source>
</reference>
<feature type="compositionally biased region" description="Acidic residues" evidence="1">
    <location>
        <begin position="151"/>
        <end position="163"/>
    </location>
</feature>
<feature type="region of interest" description="Disordered" evidence="1">
    <location>
        <begin position="455"/>
        <end position="581"/>
    </location>
</feature>
<feature type="compositionally biased region" description="Polar residues" evidence="1">
    <location>
        <begin position="1"/>
        <end position="11"/>
    </location>
</feature>
<evidence type="ECO:0000256" key="1">
    <source>
        <dbReference type="SAM" id="MobiDB-lite"/>
    </source>
</evidence>
<dbReference type="PANTHER" id="PTHR31780:SF10">
    <property type="entry name" value="LD36051P"/>
    <property type="match status" value="1"/>
</dbReference>
<feature type="region of interest" description="Disordered" evidence="1">
    <location>
        <begin position="396"/>
        <end position="439"/>
    </location>
</feature>
<feature type="compositionally biased region" description="Basic and acidic residues" evidence="1">
    <location>
        <begin position="624"/>
        <end position="646"/>
    </location>
</feature>
<dbReference type="AlphaFoldDB" id="A0A1J7GYS3"/>
<dbReference type="InterPro" id="IPR051195">
    <property type="entry name" value="Fungal_stress_NST1"/>
</dbReference>
<evidence type="ECO:0000313" key="2">
    <source>
        <dbReference type="EMBL" id="OIV94716.1"/>
    </source>
</evidence>
<protein>
    <submittedName>
        <fullName evidence="2">Uncharacterized protein</fullName>
    </submittedName>
</protein>
<feature type="compositionally biased region" description="Polar residues" evidence="1">
    <location>
        <begin position="396"/>
        <end position="407"/>
    </location>
</feature>
<gene>
    <name evidence="2" type="ORF">TanjilG_06179</name>
</gene>
<feature type="compositionally biased region" description="Basic and acidic residues" evidence="1">
    <location>
        <begin position="410"/>
        <end position="420"/>
    </location>
</feature>